<proteinExistence type="inferred from homology"/>
<dbReference type="SUPFAM" id="SSF52540">
    <property type="entry name" value="P-loop containing nucleoside triphosphate hydrolases"/>
    <property type="match status" value="1"/>
</dbReference>
<comment type="caution">
    <text evidence="7">The sequence shown here is derived from an EMBL/GenBank/DDBJ whole genome shotgun (WGS) entry which is preliminary data.</text>
</comment>
<evidence type="ECO:0000256" key="4">
    <source>
        <dbReference type="ARBA" id="ARBA00022840"/>
    </source>
</evidence>
<dbReference type="Gene3D" id="3.40.50.300">
    <property type="entry name" value="P-loop containing nucleotide triphosphate hydrolases"/>
    <property type="match status" value="1"/>
</dbReference>
<organism evidence="7 8">
    <name type="scientific">Actinomadura decatromicini</name>
    <dbReference type="NCBI Taxonomy" id="2604572"/>
    <lineage>
        <taxon>Bacteria</taxon>
        <taxon>Bacillati</taxon>
        <taxon>Actinomycetota</taxon>
        <taxon>Actinomycetes</taxon>
        <taxon>Streptosporangiales</taxon>
        <taxon>Thermomonosporaceae</taxon>
        <taxon>Actinomadura</taxon>
    </lineage>
</organism>
<dbReference type="AlphaFoldDB" id="A0A5D3FD40"/>
<dbReference type="InterPro" id="IPR017871">
    <property type="entry name" value="ABC_transporter-like_CS"/>
</dbReference>
<feature type="domain" description="ABC transporter" evidence="6">
    <location>
        <begin position="13"/>
        <end position="241"/>
    </location>
</feature>
<dbReference type="EMBL" id="VSRQ01000005">
    <property type="protein sequence ID" value="TYK46807.1"/>
    <property type="molecule type" value="Genomic_DNA"/>
</dbReference>
<keyword evidence="8" id="KW-1185">Reference proteome</keyword>
<dbReference type="InterPro" id="IPR027417">
    <property type="entry name" value="P-loop_NTPase"/>
</dbReference>
<dbReference type="PANTHER" id="PTHR43820:SF4">
    <property type="entry name" value="HIGH-AFFINITY BRANCHED-CHAIN AMINO ACID TRANSPORT ATP-BINDING PROTEIN LIVF"/>
    <property type="match status" value="1"/>
</dbReference>
<keyword evidence="3" id="KW-0547">Nucleotide-binding</keyword>
<dbReference type="GO" id="GO:0016887">
    <property type="term" value="F:ATP hydrolysis activity"/>
    <property type="evidence" value="ECO:0007669"/>
    <property type="project" value="InterPro"/>
</dbReference>
<comment type="similarity">
    <text evidence="1">Belongs to the ABC transporter superfamily.</text>
</comment>
<dbReference type="PROSITE" id="PS50893">
    <property type="entry name" value="ABC_TRANSPORTER_2"/>
    <property type="match status" value="1"/>
</dbReference>
<evidence type="ECO:0000256" key="5">
    <source>
        <dbReference type="ARBA" id="ARBA00022970"/>
    </source>
</evidence>
<dbReference type="InterPro" id="IPR003439">
    <property type="entry name" value="ABC_transporter-like_ATP-bd"/>
</dbReference>
<evidence type="ECO:0000256" key="1">
    <source>
        <dbReference type="ARBA" id="ARBA00005417"/>
    </source>
</evidence>
<dbReference type="GO" id="GO:0015807">
    <property type="term" value="P:L-amino acid transport"/>
    <property type="evidence" value="ECO:0007669"/>
    <property type="project" value="TreeGrafter"/>
</dbReference>
<evidence type="ECO:0000313" key="7">
    <source>
        <dbReference type="EMBL" id="TYK46807.1"/>
    </source>
</evidence>
<dbReference type="PROSITE" id="PS00211">
    <property type="entry name" value="ABC_TRANSPORTER_1"/>
    <property type="match status" value="1"/>
</dbReference>
<evidence type="ECO:0000313" key="8">
    <source>
        <dbReference type="Proteomes" id="UP000323505"/>
    </source>
</evidence>
<keyword evidence="5" id="KW-0029">Amino-acid transport</keyword>
<evidence type="ECO:0000259" key="6">
    <source>
        <dbReference type="PROSITE" id="PS50893"/>
    </source>
</evidence>
<protein>
    <submittedName>
        <fullName evidence="7">ATP-binding cassette domain-containing protein</fullName>
    </submittedName>
</protein>
<evidence type="ECO:0000256" key="2">
    <source>
        <dbReference type="ARBA" id="ARBA00022448"/>
    </source>
</evidence>
<dbReference type="InterPro" id="IPR052156">
    <property type="entry name" value="BCAA_Transport_ATP-bd_LivF"/>
</dbReference>
<dbReference type="InterPro" id="IPR003593">
    <property type="entry name" value="AAA+_ATPase"/>
</dbReference>
<name>A0A5D3FD40_9ACTN</name>
<dbReference type="Pfam" id="PF00005">
    <property type="entry name" value="ABC_tran"/>
    <property type="match status" value="1"/>
</dbReference>
<gene>
    <name evidence="7" type="ORF">FXF68_23500</name>
</gene>
<dbReference type="SMART" id="SM00382">
    <property type="entry name" value="AAA"/>
    <property type="match status" value="1"/>
</dbReference>
<keyword evidence="4 7" id="KW-0067">ATP-binding</keyword>
<accession>A0A5D3FD40</accession>
<dbReference type="GO" id="GO:0005524">
    <property type="term" value="F:ATP binding"/>
    <property type="evidence" value="ECO:0007669"/>
    <property type="project" value="UniProtKB-KW"/>
</dbReference>
<keyword evidence="2" id="KW-0813">Transport</keyword>
<reference evidence="7 8" key="1">
    <citation type="submission" date="2019-08" db="EMBL/GenBank/DDBJ databases">
        <title>Actinomadura sp. nov. CYP1-5 isolated from mountain soil.</title>
        <authorList>
            <person name="Songsumanus A."/>
            <person name="Kuncharoen N."/>
            <person name="Kudo T."/>
            <person name="Yuki M."/>
            <person name="Igarashi Y."/>
            <person name="Tanasupawat S."/>
        </authorList>
    </citation>
    <scope>NUCLEOTIDE SEQUENCE [LARGE SCALE GENOMIC DNA]</scope>
    <source>
        <strain evidence="7 8">CYP1-5</strain>
    </source>
</reference>
<dbReference type="Proteomes" id="UP000323505">
    <property type="component" value="Unassembled WGS sequence"/>
</dbReference>
<evidence type="ECO:0000256" key="3">
    <source>
        <dbReference type="ARBA" id="ARBA00022741"/>
    </source>
</evidence>
<dbReference type="PANTHER" id="PTHR43820">
    <property type="entry name" value="HIGH-AFFINITY BRANCHED-CHAIN AMINO ACID TRANSPORT ATP-BINDING PROTEIN LIVF"/>
    <property type="match status" value="1"/>
</dbReference>
<sequence length="255" mass="26405">MGGRPPTKKTHELVLSGVCVRYGESTAVSDASLTFSGGAVSAVVGPNGAGKSSLMLAAYGSVAATGRITLDGEDISGLSAARRAGRGLALVPQGRQIFPRLTVRENLQVMADTLGLPSAEVETGLDRFPVLRERARALAGVLSGGEQQMLAVSRALMGSPKALLLDEMSTGLAPLIVAELMDTARRLADEGTVVVVVEPSIGAIRDRLDRGYVLLRGRASEPVDGGRDLDAAYQRAMGVTASGRPEDAVPTQGGR</sequence>
<dbReference type="GO" id="GO:0015658">
    <property type="term" value="F:branched-chain amino acid transmembrane transporter activity"/>
    <property type="evidence" value="ECO:0007669"/>
    <property type="project" value="TreeGrafter"/>
</dbReference>